<name>A0A1V4BYE8_MICAE</name>
<protein>
    <submittedName>
        <fullName evidence="1">Uncharacterized protein</fullName>
    </submittedName>
</protein>
<dbReference type="AlphaFoldDB" id="A0A1V4BYE8"/>
<sequence>MQKVTRPLYSKDITRSGQRQRFLWHQYSERCAAIAALNFETVYYFAFRERSEAQAFAGRIAGRHCQDVAVRASKRFTQGQYNWEVKVWGMPESAFLTFVRRDRSANPPKVSEVYPPSRIISE</sequence>
<dbReference type="Proteomes" id="UP000189835">
    <property type="component" value="Unassembled WGS sequence"/>
</dbReference>
<proteinExistence type="predicted"/>
<dbReference type="EMBL" id="MVGR01000002">
    <property type="protein sequence ID" value="OPF19761.1"/>
    <property type="molecule type" value="Genomic_DNA"/>
</dbReference>
<organism evidence="1 2">
    <name type="scientific">Microcystis aeruginosa KW</name>
    <dbReference type="NCBI Taxonomy" id="1960155"/>
    <lineage>
        <taxon>Bacteria</taxon>
        <taxon>Bacillati</taxon>
        <taxon>Cyanobacteriota</taxon>
        <taxon>Cyanophyceae</taxon>
        <taxon>Oscillatoriophycideae</taxon>
        <taxon>Chroococcales</taxon>
        <taxon>Microcystaceae</taxon>
        <taxon>Microcystis</taxon>
    </lineage>
</organism>
<comment type="caution">
    <text evidence="1">The sequence shown here is derived from an EMBL/GenBank/DDBJ whole genome shotgun (WGS) entry which is preliminary data.</text>
</comment>
<gene>
    <name evidence="1" type="ORF">B1L04_02965</name>
</gene>
<accession>A0A1V4BYE8</accession>
<evidence type="ECO:0000313" key="2">
    <source>
        <dbReference type="Proteomes" id="UP000189835"/>
    </source>
</evidence>
<evidence type="ECO:0000313" key="1">
    <source>
        <dbReference type="EMBL" id="OPF19761.1"/>
    </source>
</evidence>
<dbReference type="RefSeq" id="WP_079205723.1">
    <property type="nucleotide sequence ID" value="NZ_MVGR01000002.1"/>
</dbReference>
<reference evidence="1 2" key="1">
    <citation type="submission" date="2017-02" db="EMBL/GenBank/DDBJ databases">
        <title>Genome sequence of Microcystis aeruginosa KW.</title>
        <authorList>
            <person name="Oh H.-M."/>
            <person name="Ahn C.-Y."/>
            <person name="Jeong H."/>
            <person name="Srivastava A."/>
            <person name="Lee H.-G."/>
            <person name="Kang S.-R."/>
        </authorList>
    </citation>
    <scope>NUCLEOTIDE SEQUENCE [LARGE SCALE GENOMIC DNA]</scope>
    <source>
        <strain evidence="1 2">KW</strain>
    </source>
</reference>